<reference evidence="2" key="1">
    <citation type="submission" date="2018-01" db="EMBL/GenBank/DDBJ databases">
        <title>Complete genome of Tamlana sp. UJ94.</title>
        <authorList>
            <person name="Jung J."/>
            <person name="Chung D."/>
            <person name="Bae S.S."/>
            <person name="Baek K."/>
        </authorList>
    </citation>
    <scope>NUCLEOTIDE SEQUENCE [LARGE SCALE GENOMIC DNA]</scope>
    <source>
        <strain evidence="2">UJ94</strain>
    </source>
</reference>
<dbReference type="AlphaFoldDB" id="A0A2I7SJL7"/>
<keyword evidence="2" id="KW-1185">Reference proteome</keyword>
<protein>
    <submittedName>
        <fullName evidence="1">Uncharacterized protein</fullName>
    </submittedName>
</protein>
<dbReference type="KEGG" id="taj:C1A40_11785"/>
<evidence type="ECO:0000313" key="1">
    <source>
        <dbReference type="EMBL" id="AUS06091.1"/>
    </source>
</evidence>
<accession>A0A2I7SJL7</accession>
<gene>
    <name evidence="1" type="ORF">C1A40_11785</name>
</gene>
<name>A0A2I7SJL7_9FLAO</name>
<dbReference type="EMBL" id="CP025938">
    <property type="protein sequence ID" value="AUS06091.1"/>
    <property type="molecule type" value="Genomic_DNA"/>
</dbReference>
<proteinExistence type="predicted"/>
<evidence type="ECO:0000313" key="2">
    <source>
        <dbReference type="Proteomes" id="UP000236592"/>
    </source>
</evidence>
<sequence length="209" mass="24145">MFLYSCGNEKVIELPEINHSEISEINDVSAGYLFYDETQTDSIELNRKNLIVSTNWLINVDKRLSLKQVIPKIKFLQDKKNNSSHKNESARNYYTCHDLSKKNLGFIDFTEVVYTLEDSISNATKNQIIVRFGNNDNITLNQKGKDVSTINSNSDNLFSDLNKFYTTGSTITLGFHEGLSFQDYIDYKILFQNKKSTPLKFSKKEFLYN</sequence>
<dbReference type="Proteomes" id="UP000236592">
    <property type="component" value="Chromosome"/>
</dbReference>
<organism evidence="1 2">
    <name type="scientific">Pseudotamlana carrageenivorans</name>
    <dbReference type="NCBI Taxonomy" id="2069432"/>
    <lineage>
        <taxon>Bacteria</taxon>
        <taxon>Pseudomonadati</taxon>
        <taxon>Bacteroidota</taxon>
        <taxon>Flavobacteriia</taxon>
        <taxon>Flavobacteriales</taxon>
        <taxon>Flavobacteriaceae</taxon>
        <taxon>Pseudotamlana</taxon>
    </lineage>
</organism>